<organism evidence="1 2">
    <name type="scientific">Rehaibacterium terrae</name>
    <dbReference type="NCBI Taxonomy" id="1341696"/>
    <lineage>
        <taxon>Bacteria</taxon>
        <taxon>Pseudomonadati</taxon>
        <taxon>Pseudomonadota</taxon>
        <taxon>Gammaproteobacteria</taxon>
        <taxon>Lysobacterales</taxon>
        <taxon>Lysobacteraceae</taxon>
        <taxon>Rehaibacterium</taxon>
    </lineage>
</organism>
<dbReference type="Proteomes" id="UP000519004">
    <property type="component" value="Unassembled WGS sequence"/>
</dbReference>
<dbReference type="RefSeq" id="WP_183949118.1">
    <property type="nucleotide sequence ID" value="NZ_JACHHX010000020.1"/>
</dbReference>
<dbReference type="EMBL" id="JACHHX010000020">
    <property type="protein sequence ID" value="MBB5016452.1"/>
    <property type="molecule type" value="Genomic_DNA"/>
</dbReference>
<sequence>MKALVLYIRLHDGRYHGCADWPPSPARLFQALVAGAGLGGPLAETEKNALEWLERQDPPLVAAPLARQPSRGVLFYMPNNDSDAIGGDPQRMAKIRTATKHFKPWHFDAAVPFLYVWSLTEEADGEHAKVICSLAERLYQFGRGIDMAWAWGEVLDDGALKDLFAKHPGHLYRPSAGSSEIELLAPCLGSLKSLCLRYEAFGDRFRYVKEGESVCVVFRKPPTPRFRKTPYNNPPSRQLYELQSATGAFAPWPLTRTTALVAKLRDGAVGWLKKALPGITGDIDRVLVGRRPDGTNDIPPEHRVRIIPLPSIGHFHADQEIRRVLVEVPPTCPLRADVVARAFSGLDVFDQETGEILATLVKADDAGFLRHYALEDALEDNRLYRVWRTVTPAVLPVASRSWQIGRSRMRSQVKTGSERRVGLERAAAAVVQALRHAGVRTRVDAIRLQREPFTASGARTEAFASGTRFAEDRLWHVELTFKEKLAGPLLLGNGRFMGLGLMTPVY</sequence>
<dbReference type="InterPro" id="IPR019089">
    <property type="entry name" value="Cas_GSU0054"/>
</dbReference>
<name>A0A7W7Y1M8_9GAMM</name>
<gene>
    <name evidence="1" type="ORF">HNQ58_002367</name>
</gene>
<protein>
    <submittedName>
        <fullName evidence="1">CRISPR-associated protein Csb2</fullName>
    </submittedName>
</protein>
<accession>A0A7W7Y1M8</accession>
<comment type="caution">
    <text evidence="1">The sequence shown here is derived from an EMBL/GenBank/DDBJ whole genome shotgun (WGS) entry which is preliminary data.</text>
</comment>
<dbReference type="NCBIfam" id="TIGR02165">
    <property type="entry name" value="cas5_6_GSU0054"/>
    <property type="match status" value="1"/>
</dbReference>
<evidence type="ECO:0000313" key="1">
    <source>
        <dbReference type="EMBL" id="MBB5016452.1"/>
    </source>
</evidence>
<keyword evidence="2" id="KW-1185">Reference proteome</keyword>
<reference evidence="1 2" key="1">
    <citation type="submission" date="2020-08" db="EMBL/GenBank/DDBJ databases">
        <title>Genomic Encyclopedia of Type Strains, Phase IV (KMG-IV): sequencing the most valuable type-strain genomes for metagenomic binning, comparative biology and taxonomic classification.</title>
        <authorList>
            <person name="Goeker M."/>
        </authorList>
    </citation>
    <scope>NUCLEOTIDE SEQUENCE [LARGE SCALE GENOMIC DNA]</scope>
    <source>
        <strain evidence="1 2">DSM 25897</strain>
    </source>
</reference>
<dbReference type="Pfam" id="PF09609">
    <property type="entry name" value="Cas_GSU0054"/>
    <property type="match status" value="1"/>
</dbReference>
<dbReference type="AlphaFoldDB" id="A0A7W7Y1M8"/>
<proteinExistence type="predicted"/>
<evidence type="ECO:0000313" key="2">
    <source>
        <dbReference type="Proteomes" id="UP000519004"/>
    </source>
</evidence>